<proteinExistence type="inferred from homology"/>
<feature type="transmembrane region" description="Helical" evidence="7">
    <location>
        <begin position="41"/>
        <end position="67"/>
    </location>
</feature>
<evidence type="ECO:0000313" key="8">
    <source>
        <dbReference type="EMBL" id="NNF07061.1"/>
    </source>
</evidence>
<feature type="transmembrane region" description="Helical" evidence="7">
    <location>
        <begin position="87"/>
        <end position="107"/>
    </location>
</feature>
<keyword evidence="3" id="KW-0813">Transport</keyword>
<evidence type="ECO:0000256" key="3">
    <source>
        <dbReference type="ARBA" id="ARBA00022448"/>
    </source>
</evidence>
<dbReference type="EMBL" id="JABDJR010000392">
    <property type="protein sequence ID" value="NNF07061.1"/>
    <property type="molecule type" value="Genomic_DNA"/>
</dbReference>
<keyword evidence="5 7" id="KW-1133">Transmembrane helix</keyword>
<accession>A0A7Y2E8F6</accession>
<feature type="transmembrane region" description="Helical" evidence="7">
    <location>
        <begin position="237"/>
        <end position="257"/>
    </location>
</feature>
<evidence type="ECO:0000313" key="9">
    <source>
        <dbReference type="Proteomes" id="UP000547674"/>
    </source>
</evidence>
<evidence type="ECO:0000256" key="4">
    <source>
        <dbReference type="ARBA" id="ARBA00022692"/>
    </source>
</evidence>
<comment type="subcellular location">
    <subcellularLocation>
        <location evidence="1">Membrane</location>
        <topology evidence="1">Multi-pass membrane protein</topology>
    </subcellularLocation>
</comment>
<keyword evidence="6 7" id="KW-0472">Membrane</keyword>
<sequence>MPVTTLDLKARRFVAGAQEFARLLGAGWLGLRDIWHYRRQVVEAMVVFGSSASFLVLASGLFLGLVLALEWGTKLEQFGAKLLMGQIVAIGVVREIGPMITGIMVAGRTGAKMAAEIGSMKVTDQLDALRALGMDPVARLVMPRQVAVMITMFPLTVMADALAIIGGWFVAVQWLGIKSNYFWSSALDSLTFKDLAVGYCKPLFFGYIIASISAYYGMTTKGGAAGVGDSATKAVMYSSLSILIVDFILGKLVLALFG</sequence>
<evidence type="ECO:0000256" key="6">
    <source>
        <dbReference type="ARBA" id="ARBA00023136"/>
    </source>
</evidence>
<dbReference type="GO" id="GO:0043190">
    <property type="term" value="C:ATP-binding cassette (ABC) transporter complex"/>
    <property type="evidence" value="ECO:0007669"/>
    <property type="project" value="InterPro"/>
</dbReference>
<dbReference type="PANTHER" id="PTHR30188">
    <property type="entry name" value="ABC TRANSPORTER PERMEASE PROTEIN-RELATED"/>
    <property type="match status" value="1"/>
</dbReference>
<comment type="similarity">
    <text evidence="2 7">Belongs to the MlaE permease family.</text>
</comment>
<dbReference type="InterPro" id="IPR003453">
    <property type="entry name" value="ABC_MlaE_roteobac"/>
</dbReference>
<dbReference type="Proteomes" id="UP000547674">
    <property type="component" value="Unassembled WGS sequence"/>
</dbReference>
<evidence type="ECO:0000256" key="7">
    <source>
        <dbReference type="RuleBase" id="RU362044"/>
    </source>
</evidence>
<evidence type="ECO:0000256" key="2">
    <source>
        <dbReference type="ARBA" id="ARBA00007556"/>
    </source>
</evidence>
<reference evidence="8 9" key="1">
    <citation type="submission" date="2020-03" db="EMBL/GenBank/DDBJ databases">
        <title>Metabolic flexibility allows generalist bacteria to become dominant in a frequently disturbed ecosystem.</title>
        <authorList>
            <person name="Chen Y.-J."/>
            <person name="Leung P.M."/>
            <person name="Bay S.K."/>
            <person name="Hugenholtz P."/>
            <person name="Kessler A.J."/>
            <person name="Shelley G."/>
            <person name="Waite D.W."/>
            <person name="Cook P.L."/>
            <person name="Greening C."/>
        </authorList>
    </citation>
    <scope>NUCLEOTIDE SEQUENCE [LARGE SCALE GENOMIC DNA]</scope>
    <source>
        <strain evidence="8">SS_bin_28</strain>
    </source>
</reference>
<comment type="caution">
    <text evidence="8">The sequence shown here is derived from an EMBL/GenBank/DDBJ whole genome shotgun (WGS) entry which is preliminary data.</text>
</comment>
<evidence type="ECO:0000256" key="1">
    <source>
        <dbReference type="ARBA" id="ARBA00004141"/>
    </source>
</evidence>
<dbReference type="GO" id="GO:0005548">
    <property type="term" value="F:phospholipid transporter activity"/>
    <property type="evidence" value="ECO:0007669"/>
    <property type="project" value="TreeGrafter"/>
</dbReference>
<keyword evidence="4 7" id="KW-0812">Transmembrane</keyword>
<feature type="transmembrane region" description="Helical" evidence="7">
    <location>
        <begin position="196"/>
        <end position="216"/>
    </location>
</feature>
<name>A0A7Y2E8F6_UNCEI</name>
<dbReference type="Pfam" id="PF02405">
    <property type="entry name" value="MlaE"/>
    <property type="match status" value="1"/>
</dbReference>
<dbReference type="NCBIfam" id="TIGR00056">
    <property type="entry name" value="MlaE family lipid ABC transporter permease subunit"/>
    <property type="match status" value="1"/>
</dbReference>
<evidence type="ECO:0000256" key="5">
    <source>
        <dbReference type="ARBA" id="ARBA00022989"/>
    </source>
</evidence>
<gene>
    <name evidence="8" type="ORF">HKN21_09895</name>
</gene>
<dbReference type="AlphaFoldDB" id="A0A7Y2E8F6"/>
<dbReference type="PANTHER" id="PTHR30188:SF4">
    <property type="entry name" value="PROTEIN TRIGALACTOSYLDIACYLGLYCEROL 1, CHLOROPLASTIC"/>
    <property type="match status" value="1"/>
</dbReference>
<dbReference type="InterPro" id="IPR030802">
    <property type="entry name" value="Permease_MalE"/>
</dbReference>
<feature type="transmembrane region" description="Helical" evidence="7">
    <location>
        <begin position="146"/>
        <end position="176"/>
    </location>
</feature>
<protein>
    <submittedName>
        <fullName evidence="8">ABC transporter permease</fullName>
    </submittedName>
</protein>
<organism evidence="8 9">
    <name type="scientific">Eiseniibacteriota bacterium</name>
    <dbReference type="NCBI Taxonomy" id="2212470"/>
    <lineage>
        <taxon>Bacteria</taxon>
        <taxon>Candidatus Eiseniibacteriota</taxon>
    </lineage>
</organism>